<dbReference type="AlphaFoldDB" id="A0A151P5R8"/>
<accession>A0A151P5R8</accession>
<dbReference type="Proteomes" id="UP000050525">
    <property type="component" value="Unassembled WGS sequence"/>
</dbReference>
<reference evidence="2 3" key="1">
    <citation type="journal article" date="2012" name="Genome Biol.">
        <title>Sequencing three crocodilian genomes to illuminate the evolution of archosaurs and amniotes.</title>
        <authorList>
            <person name="St John J.A."/>
            <person name="Braun E.L."/>
            <person name="Isberg S.R."/>
            <person name="Miles L.G."/>
            <person name="Chong A.Y."/>
            <person name="Gongora J."/>
            <person name="Dalzell P."/>
            <person name="Moran C."/>
            <person name="Bed'hom B."/>
            <person name="Abzhanov A."/>
            <person name="Burgess S.C."/>
            <person name="Cooksey A.M."/>
            <person name="Castoe T.A."/>
            <person name="Crawford N.G."/>
            <person name="Densmore L.D."/>
            <person name="Drew J.C."/>
            <person name="Edwards S.V."/>
            <person name="Faircloth B.C."/>
            <person name="Fujita M.K."/>
            <person name="Greenwold M.J."/>
            <person name="Hoffmann F.G."/>
            <person name="Howard J.M."/>
            <person name="Iguchi T."/>
            <person name="Janes D.E."/>
            <person name="Khan S.Y."/>
            <person name="Kohno S."/>
            <person name="de Koning A.J."/>
            <person name="Lance S.L."/>
            <person name="McCarthy F.M."/>
            <person name="McCormack J.E."/>
            <person name="Merchant M.E."/>
            <person name="Peterson D.G."/>
            <person name="Pollock D.D."/>
            <person name="Pourmand N."/>
            <person name="Raney B.J."/>
            <person name="Roessler K.A."/>
            <person name="Sanford J.R."/>
            <person name="Sawyer R.H."/>
            <person name="Schmidt C.J."/>
            <person name="Triplett E.W."/>
            <person name="Tuberville T.D."/>
            <person name="Venegas-Anaya M."/>
            <person name="Howard J.T."/>
            <person name="Jarvis E.D."/>
            <person name="Guillette L.J.Jr."/>
            <person name="Glenn T.C."/>
            <person name="Green R.E."/>
            <person name="Ray D.A."/>
        </authorList>
    </citation>
    <scope>NUCLEOTIDE SEQUENCE [LARGE SCALE GENOMIC DNA]</scope>
    <source>
        <strain evidence="2">KSC_2009_1</strain>
    </source>
</reference>
<evidence type="ECO:0000256" key="1">
    <source>
        <dbReference type="SAM" id="MobiDB-lite"/>
    </source>
</evidence>
<gene>
    <name evidence="2" type="ORF">Y1Q_0019434</name>
</gene>
<evidence type="ECO:0000313" key="2">
    <source>
        <dbReference type="EMBL" id="KYO44402.1"/>
    </source>
</evidence>
<organism evidence="2 3">
    <name type="scientific">Alligator mississippiensis</name>
    <name type="common">American alligator</name>
    <dbReference type="NCBI Taxonomy" id="8496"/>
    <lineage>
        <taxon>Eukaryota</taxon>
        <taxon>Metazoa</taxon>
        <taxon>Chordata</taxon>
        <taxon>Craniata</taxon>
        <taxon>Vertebrata</taxon>
        <taxon>Euteleostomi</taxon>
        <taxon>Archelosauria</taxon>
        <taxon>Archosauria</taxon>
        <taxon>Crocodylia</taxon>
        <taxon>Alligatoridae</taxon>
        <taxon>Alligatorinae</taxon>
        <taxon>Alligator</taxon>
    </lineage>
</organism>
<sequence>MSPLPQGSHLSAAHAQKALKKTPPLAALPPPSSRWGQQRDPPRGALLACPGDPWGETTGARKAKTSESFGGVAPREGSSPATPAGERC</sequence>
<name>A0A151P5R8_ALLMI</name>
<dbReference type="EMBL" id="AKHW03000782">
    <property type="protein sequence ID" value="KYO44402.1"/>
    <property type="molecule type" value="Genomic_DNA"/>
</dbReference>
<proteinExistence type="predicted"/>
<feature type="region of interest" description="Disordered" evidence="1">
    <location>
        <begin position="1"/>
        <end position="88"/>
    </location>
</feature>
<protein>
    <submittedName>
        <fullName evidence="2">Uncharacterized protein</fullName>
    </submittedName>
</protein>
<comment type="caution">
    <text evidence="2">The sequence shown here is derived from an EMBL/GenBank/DDBJ whole genome shotgun (WGS) entry which is preliminary data.</text>
</comment>
<evidence type="ECO:0000313" key="3">
    <source>
        <dbReference type="Proteomes" id="UP000050525"/>
    </source>
</evidence>
<keyword evidence="3" id="KW-1185">Reference proteome</keyword>